<protein>
    <submittedName>
        <fullName evidence="4">Helicase loader DnaB</fullName>
    </submittedName>
</protein>
<evidence type="ECO:0000259" key="3">
    <source>
        <dbReference type="Pfam" id="PF07261"/>
    </source>
</evidence>
<evidence type="ECO:0000313" key="5">
    <source>
        <dbReference type="Proteomes" id="UP000286974"/>
    </source>
</evidence>
<dbReference type="Proteomes" id="UP000286974">
    <property type="component" value="Unassembled WGS sequence"/>
</dbReference>
<feature type="region of interest" description="Disordered" evidence="2">
    <location>
        <begin position="219"/>
        <end position="274"/>
    </location>
</feature>
<evidence type="ECO:0000256" key="2">
    <source>
        <dbReference type="SAM" id="MobiDB-lite"/>
    </source>
</evidence>
<feature type="compositionally biased region" description="Basic and acidic residues" evidence="2">
    <location>
        <begin position="265"/>
        <end position="274"/>
    </location>
</feature>
<reference evidence="4 5" key="1">
    <citation type="submission" date="2017-11" db="EMBL/GenBank/DDBJ databases">
        <title>Draft Genome Sequence of Lactobacillus curieae NBRC 111893 isolated from Koso, a Japanese sugar-Vegetable Fermented Beverage.</title>
        <authorList>
            <person name="Chiou T.Y."/>
            <person name="Oshima K."/>
            <person name="Suda W."/>
            <person name="Hattori M."/>
            <person name="Takahashi T."/>
        </authorList>
    </citation>
    <scope>NUCLEOTIDE SEQUENCE [LARGE SCALE GENOMIC DNA]</scope>
    <source>
        <strain evidence="4 5">NBRC111893</strain>
    </source>
</reference>
<accession>A0A401FKK9</accession>
<evidence type="ECO:0000256" key="1">
    <source>
        <dbReference type="ARBA" id="ARBA00093462"/>
    </source>
</evidence>
<feature type="compositionally biased region" description="Basic and acidic residues" evidence="2">
    <location>
        <begin position="238"/>
        <end position="248"/>
    </location>
</feature>
<keyword evidence="5" id="KW-1185">Reference proteome</keyword>
<keyword evidence="4" id="KW-0378">Hydrolase</keyword>
<keyword evidence="4" id="KW-0347">Helicase</keyword>
<comment type="similarity">
    <text evidence="1">Belongs to the DnaB/DnaD family.</text>
</comment>
<name>A0A401FKK9_9LACO</name>
<comment type="caution">
    <text evidence="4">The sequence shown here is derived from an EMBL/GenBank/DDBJ whole genome shotgun (WGS) entry which is preliminary data.</text>
</comment>
<dbReference type="OrthoDB" id="2082007at2"/>
<keyword evidence="4" id="KW-0547">Nucleotide-binding</keyword>
<gene>
    <name evidence="4" type="ORF">NBRC111893_982</name>
</gene>
<organism evidence="4 5">
    <name type="scientific">Lentilactobacillus kosonis</name>
    <dbReference type="NCBI Taxonomy" id="2810561"/>
    <lineage>
        <taxon>Bacteria</taxon>
        <taxon>Bacillati</taxon>
        <taxon>Bacillota</taxon>
        <taxon>Bacilli</taxon>
        <taxon>Lactobacillales</taxon>
        <taxon>Lactobacillaceae</taxon>
        <taxon>Lentilactobacillus</taxon>
    </lineage>
</organism>
<dbReference type="GO" id="GO:0004386">
    <property type="term" value="F:helicase activity"/>
    <property type="evidence" value="ECO:0007669"/>
    <property type="project" value="UniProtKB-KW"/>
</dbReference>
<dbReference type="EMBL" id="BEXA01000002">
    <property type="protein sequence ID" value="GAY72836.1"/>
    <property type="molecule type" value="Genomic_DNA"/>
</dbReference>
<dbReference type="InterPro" id="IPR006343">
    <property type="entry name" value="DnaB/C_C"/>
</dbReference>
<keyword evidence="4" id="KW-0067">ATP-binding</keyword>
<sequence>MIKLKQRKADHQKLSANQAALTQNPFDFELLVEILQNSFVDISSVKSAYEAIIAEHLLYSIDEVTMGKLILKAVDLKTNQLDTNRLSQVIANSYQNNKPVKSNVQSASVPVKVETTQSSFDQQTKQIISIAEKTAPVAFLSQLKKQKGGFVSSNEQRAIRDLVARDILPVQVINIMTYYVLVSLGNATINKGLLEAIANDWAQKKVATAADAIVAIKRREEKQSQPAKSNRRTNGRHTVKETLPDWAKRKNKSAAAKPKSSLTPEQEKALNDKLKNLKKEEVGELGGKCI</sequence>
<dbReference type="RefSeq" id="WP_125008075.1">
    <property type="nucleotide sequence ID" value="NZ_BEXA01000002.1"/>
</dbReference>
<dbReference type="Pfam" id="PF07261">
    <property type="entry name" value="DnaB_2"/>
    <property type="match status" value="1"/>
</dbReference>
<proteinExistence type="inferred from homology"/>
<dbReference type="AlphaFoldDB" id="A0A401FKK9"/>
<evidence type="ECO:0000313" key="4">
    <source>
        <dbReference type="EMBL" id="GAY72836.1"/>
    </source>
</evidence>
<feature type="domain" description="DnaB/C C-terminal" evidence="3">
    <location>
        <begin position="141"/>
        <end position="213"/>
    </location>
</feature>